<dbReference type="OrthoDB" id="9880441at2759"/>
<dbReference type="EMBL" id="NBSH01000002">
    <property type="protein sequence ID" value="ORX40092.1"/>
    <property type="molecule type" value="Genomic_DNA"/>
</dbReference>
<dbReference type="GeneID" id="33556616"/>
<keyword evidence="7 11" id="KW-0479">Metal-binding</keyword>
<keyword evidence="13" id="KW-1185">Reference proteome</keyword>
<comment type="catalytic activity">
    <reaction evidence="1">
        <text>Release of an N-terminal aspartate or glutamate from a peptide, with a preference for aspartate.</text>
        <dbReference type="EC" id="3.4.11.21"/>
    </reaction>
</comment>
<reference evidence="12 13" key="1">
    <citation type="submission" date="2017-03" db="EMBL/GenBank/DDBJ databases">
        <title>Widespread Adenine N6-methylation of Active Genes in Fungi.</title>
        <authorList>
            <consortium name="DOE Joint Genome Institute"/>
            <person name="Mondo S.J."/>
            <person name="Dannebaum R.O."/>
            <person name="Kuo R.C."/>
            <person name="Louie K.B."/>
            <person name="Bewick A.J."/>
            <person name="Labutti K."/>
            <person name="Haridas S."/>
            <person name="Kuo A."/>
            <person name="Salamov A."/>
            <person name="Ahrendt S.R."/>
            <person name="Lau R."/>
            <person name="Bowen B.P."/>
            <person name="Lipzen A."/>
            <person name="Sullivan W."/>
            <person name="Andreopoulos W.B."/>
            <person name="Clum A."/>
            <person name="Lindquist E."/>
            <person name="Daum C."/>
            <person name="Northen T.R."/>
            <person name="Ramamoorthy G."/>
            <person name="Schmitz R.J."/>
            <person name="Gryganskyi A."/>
            <person name="Culley D."/>
            <person name="Magnuson J."/>
            <person name="James T.Y."/>
            <person name="O'Malley M.A."/>
            <person name="Stajich J.E."/>
            <person name="Spatafora J.W."/>
            <person name="Visel A."/>
            <person name="Grigoriev I.V."/>
        </authorList>
    </citation>
    <scope>NUCLEOTIDE SEQUENCE [LARGE SCALE GENOMIC DNA]</scope>
    <source>
        <strain evidence="12 13">NRRL Y-17943</strain>
    </source>
</reference>
<evidence type="ECO:0000256" key="6">
    <source>
        <dbReference type="ARBA" id="ARBA00022670"/>
    </source>
</evidence>
<dbReference type="Pfam" id="PF02127">
    <property type="entry name" value="Peptidase_M18"/>
    <property type="match status" value="1"/>
</dbReference>
<dbReference type="STRING" id="4999.A0A1Y1UQ41"/>
<evidence type="ECO:0000256" key="9">
    <source>
        <dbReference type="ARBA" id="ARBA00022833"/>
    </source>
</evidence>
<dbReference type="PANTHER" id="PTHR28570">
    <property type="entry name" value="ASPARTYL AMINOPEPTIDASE"/>
    <property type="match status" value="1"/>
</dbReference>
<dbReference type="SUPFAM" id="SSF53187">
    <property type="entry name" value="Zn-dependent exopeptidases"/>
    <property type="match status" value="1"/>
</dbReference>
<evidence type="ECO:0000313" key="13">
    <source>
        <dbReference type="Proteomes" id="UP000193218"/>
    </source>
</evidence>
<sequence length="470" mass="51809">MKLLPTPPADATKFCNFITGSPTPFQAVANLSARLVESGFKPISERLLNSAELANGGKYFYTRNQSSLVAFTLPKNPSPTTAISIVAGHTDSPCLKIRPVSKRETHGYLQIGVETYGGGTWPTWFDRDLGLAGRVIVAQDDGKFVSKLINLHRPLMRIPNLAPHLDRTLIDEMKINKETNIRPIAGLAAEILNEKKDKAETSNGEKKSGMQERHDPMLLKMIAEELDCGVEHIQDFELSLYDVQPAQVGGMSNEFIFAARMDNLMTSYSAIEALCEHATTSKTDDDNVHAVIVFDNEEIGSISNHGAESNILPSFVERIVAMPEFAEIGYQRMLAHSFLISADMGHALHPNYSDKYELNNSPKMNAGPVIKTNANGRYTSTAQTTFLLRQVAKKVGVPLQDYEVRNDSSCGSTIGPHLSTYLRTVDIGLATLAMHSIRETAGSADVRMYIDLFKGFFDHFAEIDKALKVD</sequence>
<evidence type="ECO:0000256" key="2">
    <source>
        <dbReference type="ARBA" id="ARBA00001947"/>
    </source>
</evidence>
<proteinExistence type="inferred from homology"/>
<dbReference type="RefSeq" id="XP_021873877.1">
    <property type="nucleotide sequence ID" value="XM_022014808.1"/>
</dbReference>
<dbReference type="GO" id="GO:0008237">
    <property type="term" value="F:metallopeptidase activity"/>
    <property type="evidence" value="ECO:0007669"/>
    <property type="project" value="UniProtKB-KW"/>
</dbReference>
<dbReference type="GO" id="GO:0000324">
    <property type="term" value="C:fungal-type vacuole"/>
    <property type="evidence" value="ECO:0007669"/>
    <property type="project" value="TreeGrafter"/>
</dbReference>
<gene>
    <name evidence="12" type="ORF">BD324DRAFT_616231</name>
</gene>
<comment type="cofactor">
    <cofactor evidence="2">
        <name>Zn(2+)</name>
        <dbReference type="ChEBI" id="CHEBI:29105"/>
    </cofactor>
</comment>
<evidence type="ECO:0000256" key="5">
    <source>
        <dbReference type="ARBA" id="ARBA00022438"/>
    </source>
</evidence>
<evidence type="ECO:0000256" key="10">
    <source>
        <dbReference type="ARBA" id="ARBA00023049"/>
    </source>
</evidence>
<keyword evidence="8 11" id="KW-0378">Hydrolase</keyword>
<keyword evidence="6 11" id="KW-0645">Protease</keyword>
<name>A0A1Y1UQ41_9TREE</name>
<dbReference type="InterPro" id="IPR001948">
    <property type="entry name" value="Peptidase_M18"/>
</dbReference>
<dbReference type="FunCoup" id="A0A1Y1UQ41">
    <property type="interactions" value="302"/>
</dbReference>
<dbReference type="CDD" id="cd05658">
    <property type="entry name" value="M18_DAP"/>
    <property type="match status" value="1"/>
</dbReference>
<dbReference type="AlphaFoldDB" id="A0A1Y1UQ41"/>
<accession>A0A1Y1UQ41</accession>
<dbReference type="SUPFAM" id="SSF101821">
    <property type="entry name" value="Aminopeptidase/glucanase lid domain"/>
    <property type="match status" value="1"/>
</dbReference>
<organism evidence="12 13">
    <name type="scientific">Kockovaella imperatae</name>
    <dbReference type="NCBI Taxonomy" id="4999"/>
    <lineage>
        <taxon>Eukaryota</taxon>
        <taxon>Fungi</taxon>
        <taxon>Dikarya</taxon>
        <taxon>Basidiomycota</taxon>
        <taxon>Agaricomycotina</taxon>
        <taxon>Tremellomycetes</taxon>
        <taxon>Tremellales</taxon>
        <taxon>Cuniculitremaceae</taxon>
        <taxon>Kockovaella</taxon>
    </lineage>
</organism>
<dbReference type="Proteomes" id="UP000193218">
    <property type="component" value="Unassembled WGS sequence"/>
</dbReference>
<dbReference type="NCBIfam" id="NF002759">
    <property type="entry name" value="PRK02813.1"/>
    <property type="match status" value="1"/>
</dbReference>
<dbReference type="GO" id="GO:0004177">
    <property type="term" value="F:aminopeptidase activity"/>
    <property type="evidence" value="ECO:0007669"/>
    <property type="project" value="UniProtKB-KW"/>
</dbReference>
<dbReference type="InParanoid" id="A0A1Y1UQ41"/>
<dbReference type="FunFam" id="2.30.250.10:FF:000001">
    <property type="entry name" value="Aspartyl aminopeptidase 1"/>
    <property type="match status" value="1"/>
</dbReference>
<evidence type="ECO:0000256" key="11">
    <source>
        <dbReference type="RuleBase" id="RU004386"/>
    </source>
</evidence>
<evidence type="ECO:0000256" key="1">
    <source>
        <dbReference type="ARBA" id="ARBA00001335"/>
    </source>
</evidence>
<keyword evidence="10 11" id="KW-0482">Metalloprotease</keyword>
<dbReference type="InterPro" id="IPR023358">
    <property type="entry name" value="Peptidase_M18_dom2"/>
</dbReference>
<dbReference type="GO" id="GO:0006508">
    <property type="term" value="P:proteolysis"/>
    <property type="evidence" value="ECO:0007669"/>
    <property type="project" value="UniProtKB-KW"/>
</dbReference>
<evidence type="ECO:0000256" key="3">
    <source>
        <dbReference type="ARBA" id="ARBA00008290"/>
    </source>
</evidence>
<keyword evidence="9 11" id="KW-0862">Zinc</keyword>
<evidence type="ECO:0000256" key="7">
    <source>
        <dbReference type="ARBA" id="ARBA00022723"/>
    </source>
</evidence>
<dbReference type="Gene3D" id="2.30.250.10">
    <property type="entry name" value="Aminopeptidase i, Domain 2"/>
    <property type="match status" value="1"/>
</dbReference>
<evidence type="ECO:0000256" key="8">
    <source>
        <dbReference type="ARBA" id="ARBA00022801"/>
    </source>
</evidence>
<dbReference type="EC" id="3.4.11.21" evidence="4"/>
<protein>
    <recommendedName>
        <fullName evidence="4">aspartyl aminopeptidase</fullName>
        <ecNumber evidence="4">3.4.11.21</ecNumber>
    </recommendedName>
</protein>
<dbReference type="PRINTS" id="PR00932">
    <property type="entry name" value="AMINO1PTASE"/>
</dbReference>
<evidence type="ECO:0000256" key="4">
    <source>
        <dbReference type="ARBA" id="ARBA00011965"/>
    </source>
</evidence>
<dbReference type="Gene3D" id="3.40.630.10">
    <property type="entry name" value="Zn peptidases"/>
    <property type="match status" value="1"/>
</dbReference>
<comment type="similarity">
    <text evidence="3 11">Belongs to the peptidase M18 family.</text>
</comment>
<evidence type="ECO:0000313" key="12">
    <source>
        <dbReference type="EMBL" id="ORX40092.1"/>
    </source>
</evidence>
<dbReference type="GO" id="GO:0008270">
    <property type="term" value="F:zinc ion binding"/>
    <property type="evidence" value="ECO:0007669"/>
    <property type="project" value="InterPro"/>
</dbReference>
<comment type="caution">
    <text evidence="12">The sequence shown here is derived from an EMBL/GenBank/DDBJ whole genome shotgun (WGS) entry which is preliminary data.</text>
</comment>
<dbReference type="PANTHER" id="PTHR28570:SF3">
    <property type="entry name" value="ASPARTYL AMINOPEPTIDASE"/>
    <property type="match status" value="1"/>
</dbReference>
<keyword evidence="5 11" id="KW-0031">Aminopeptidase</keyword>